<evidence type="ECO:0000313" key="3">
    <source>
        <dbReference type="EMBL" id="RYJ08610.1"/>
    </source>
</evidence>
<evidence type="ECO:0000256" key="1">
    <source>
        <dbReference type="SAM" id="MobiDB-lite"/>
    </source>
</evidence>
<proteinExistence type="predicted"/>
<feature type="domain" description="Protein-glutamine gamma-glutamyltransferase-like C-terminal" evidence="2">
    <location>
        <begin position="673"/>
        <end position="724"/>
    </location>
</feature>
<dbReference type="AlphaFoldDB" id="A0A482T1L4"/>
<accession>A0A482T1L4</accession>
<feature type="region of interest" description="Disordered" evidence="1">
    <location>
        <begin position="53"/>
        <end position="95"/>
    </location>
</feature>
<dbReference type="Proteomes" id="UP000294028">
    <property type="component" value="Unassembled WGS sequence"/>
</dbReference>
<feature type="compositionally biased region" description="Low complexity" evidence="1">
    <location>
        <begin position="53"/>
        <end position="69"/>
    </location>
</feature>
<feature type="compositionally biased region" description="Polar residues" evidence="1">
    <location>
        <begin position="71"/>
        <end position="95"/>
    </location>
</feature>
<evidence type="ECO:0000259" key="2">
    <source>
        <dbReference type="Pfam" id="PF13559"/>
    </source>
</evidence>
<dbReference type="InterPro" id="IPR025403">
    <property type="entry name" value="TgpA-like_C"/>
</dbReference>
<name>A0A482T1L4_9EURY</name>
<organism evidence="3 4">
    <name type="scientific">Halogeometricum borinquense</name>
    <dbReference type="NCBI Taxonomy" id="60847"/>
    <lineage>
        <taxon>Archaea</taxon>
        <taxon>Methanobacteriati</taxon>
        <taxon>Methanobacteriota</taxon>
        <taxon>Stenosarchaea group</taxon>
        <taxon>Halobacteria</taxon>
        <taxon>Halobacteriales</taxon>
        <taxon>Haloferacaceae</taxon>
        <taxon>Halogeometricum</taxon>
    </lineage>
</organism>
<dbReference type="Pfam" id="PF13559">
    <property type="entry name" value="DUF4129"/>
    <property type="match status" value="1"/>
</dbReference>
<dbReference type="EMBL" id="RZHH01000003">
    <property type="protein sequence ID" value="RYJ08610.1"/>
    <property type="molecule type" value="Genomic_DNA"/>
</dbReference>
<sequence>MASERECARCFTIRFAYSPTVTLKGGAASVAIGLIAFCLVVAPVGGVAGVSTGGPAPAPAPSVSQVATPTDAPTTSNNSTIQHANPDSASGSGDLSTIREWLSGRISETLIDCTEQTRVAERVACSRLDESYPDWASKYATVVQESGERGDSEETLAEFNKTRTQQRSYIEAVNDFRETKSKYERARESGNTSKARSLARELVADAVAVNRTGGQLQGQYQQLTDRTSLDLDEGSQTIEVVVENTTETSEQIRELEFVETTLQISANRTTASFGSPTRLDGRLTTNESKAVANRAINVLVGEQLLRTQTDDEGRFDLVYRPTLLSLDSDRVRVMYRPARTSLYGRSETTVGLSVRQTNASVTVSRSDETARYGEIVRFTGRVSAAGRDVANVPVRVSLGERSRTVTTTANGTFSVPLPVPASLAVGTQTANAAVALTDRAISSAQNRTAVQIRSTETNLSLSATNVTNSAAQISGQLTTDSGQPVSSQQIQIRVGGTTVKTLSTDARGMVQSTIGLEEANGSVTVTAAYDPNGGNLEPSTDAVELTVPSGEHTGTGTSWWNAPTGFIAIVGLLAVLGTSGIVAAEALELLPTRIIDLLSRKRDQKQSVSSEIAAAETEEITTTATADATESAAVDAELAAVVEPQLARGATDEAVIATYEMIRTKMTDSLGVEKSLTHWELLEHVRAEASEDVSAIFTELTSAYEQAAYAPEPVQRDRASELLEVAQQVVDQTDQF</sequence>
<protein>
    <submittedName>
        <fullName evidence="3">DUF4129 domain-containing protein</fullName>
    </submittedName>
</protein>
<evidence type="ECO:0000313" key="4">
    <source>
        <dbReference type="Proteomes" id="UP000294028"/>
    </source>
</evidence>
<comment type="caution">
    <text evidence="3">The sequence shown here is derived from an EMBL/GenBank/DDBJ whole genome shotgun (WGS) entry which is preliminary data.</text>
</comment>
<reference evidence="3 4" key="1">
    <citation type="submission" date="2018-12" db="EMBL/GenBank/DDBJ databases">
        <title>Genome analysis provides insights into bioremediation potentialities of Halogeometricum borinquense strain N11.</title>
        <authorList>
            <person name="Najjari A."/>
            <person name="Youssef N."/>
            <person name="Fhoula I."/>
            <person name="Ben Dhia O."/>
            <person name="Mahjoubi M."/>
            <person name="Ouzari H.I."/>
            <person name="Cherif A."/>
        </authorList>
    </citation>
    <scope>NUCLEOTIDE SEQUENCE [LARGE SCALE GENOMIC DNA]</scope>
    <source>
        <strain evidence="3 4">N11</strain>
    </source>
</reference>
<gene>
    <name evidence="3" type="ORF">ELS19_19160</name>
</gene>